<gene>
    <name evidence="2" type="ORF">LTRI10_LOCUS41882</name>
</gene>
<dbReference type="Proteomes" id="UP001497516">
    <property type="component" value="Chromosome 7"/>
</dbReference>
<evidence type="ECO:0000313" key="3">
    <source>
        <dbReference type="Proteomes" id="UP001497516"/>
    </source>
</evidence>
<feature type="region of interest" description="Disordered" evidence="1">
    <location>
        <begin position="27"/>
        <end position="47"/>
    </location>
</feature>
<proteinExistence type="predicted"/>
<dbReference type="EMBL" id="OZ034820">
    <property type="protein sequence ID" value="CAL1401844.1"/>
    <property type="molecule type" value="Genomic_DNA"/>
</dbReference>
<organism evidence="2 3">
    <name type="scientific">Linum trigynum</name>
    <dbReference type="NCBI Taxonomy" id="586398"/>
    <lineage>
        <taxon>Eukaryota</taxon>
        <taxon>Viridiplantae</taxon>
        <taxon>Streptophyta</taxon>
        <taxon>Embryophyta</taxon>
        <taxon>Tracheophyta</taxon>
        <taxon>Spermatophyta</taxon>
        <taxon>Magnoliopsida</taxon>
        <taxon>eudicotyledons</taxon>
        <taxon>Gunneridae</taxon>
        <taxon>Pentapetalae</taxon>
        <taxon>rosids</taxon>
        <taxon>fabids</taxon>
        <taxon>Malpighiales</taxon>
        <taxon>Linaceae</taxon>
        <taxon>Linum</taxon>
    </lineage>
</organism>
<name>A0AAV2FV62_9ROSI</name>
<protein>
    <submittedName>
        <fullName evidence="2">Uncharacterized protein</fullName>
    </submittedName>
</protein>
<reference evidence="2 3" key="1">
    <citation type="submission" date="2024-04" db="EMBL/GenBank/DDBJ databases">
        <authorList>
            <person name="Fracassetti M."/>
        </authorList>
    </citation>
    <scope>NUCLEOTIDE SEQUENCE [LARGE SCALE GENOMIC DNA]</scope>
</reference>
<keyword evidence="3" id="KW-1185">Reference proteome</keyword>
<accession>A0AAV2FV62</accession>
<sequence>MKGTNEGSGVVRGDSGLVRRRSWRRGFGHRGGEMEGGQGEGWRRRKTREEGGKGFWFELDSGRWRRLI</sequence>
<evidence type="ECO:0000256" key="1">
    <source>
        <dbReference type="SAM" id="MobiDB-lite"/>
    </source>
</evidence>
<dbReference type="AlphaFoldDB" id="A0AAV2FV62"/>
<evidence type="ECO:0000313" key="2">
    <source>
        <dbReference type="EMBL" id="CAL1401844.1"/>
    </source>
</evidence>